<dbReference type="AlphaFoldDB" id="A0A1M6RGM2"/>
<dbReference type="SUPFAM" id="SSF51261">
    <property type="entry name" value="Duplicated hybrid motif"/>
    <property type="match status" value="1"/>
</dbReference>
<dbReference type="GO" id="GO:0004222">
    <property type="term" value="F:metalloendopeptidase activity"/>
    <property type="evidence" value="ECO:0007669"/>
    <property type="project" value="TreeGrafter"/>
</dbReference>
<protein>
    <submittedName>
        <fullName evidence="3">Peptidase family M23</fullName>
    </submittedName>
</protein>
<name>A0A1M6RGM2_REIAG</name>
<dbReference type="InterPro" id="IPR016047">
    <property type="entry name" value="M23ase_b-sheet_dom"/>
</dbReference>
<evidence type="ECO:0000256" key="1">
    <source>
        <dbReference type="ARBA" id="ARBA00022729"/>
    </source>
</evidence>
<dbReference type="Pfam" id="PF01551">
    <property type="entry name" value="Peptidase_M23"/>
    <property type="match status" value="1"/>
</dbReference>
<dbReference type="InterPro" id="IPR011055">
    <property type="entry name" value="Dup_hybrid_motif"/>
</dbReference>
<evidence type="ECO:0000259" key="2">
    <source>
        <dbReference type="Pfam" id="PF01551"/>
    </source>
</evidence>
<dbReference type="Proteomes" id="UP000184474">
    <property type="component" value="Unassembled WGS sequence"/>
</dbReference>
<evidence type="ECO:0000313" key="4">
    <source>
        <dbReference type="Proteomes" id="UP000184474"/>
    </source>
</evidence>
<keyword evidence="1" id="KW-0732">Signal</keyword>
<reference evidence="4" key="1">
    <citation type="submission" date="2016-11" db="EMBL/GenBank/DDBJ databases">
        <authorList>
            <person name="Varghese N."/>
            <person name="Submissions S."/>
        </authorList>
    </citation>
    <scope>NUCLEOTIDE SEQUENCE [LARGE SCALE GENOMIC DNA]</scope>
    <source>
        <strain evidence="4">DSM 26134</strain>
    </source>
</reference>
<organism evidence="3 4">
    <name type="scientific">Reichenbachiella agariperforans</name>
    <dbReference type="NCBI Taxonomy" id="156994"/>
    <lineage>
        <taxon>Bacteria</taxon>
        <taxon>Pseudomonadati</taxon>
        <taxon>Bacteroidota</taxon>
        <taxon>Cytophagia</taxon>
        <taxon>Cytophagales</taxon>
        <taxon>Reichenbachiellaceae</taxon>
        <taxon>Reichenbachiella</taxon>
    </lineage>
</organism>
<dbReference type="RefSeq" id="WP_073122772.1">
    <property type="nucleotide sequence ID" value="NZ_FRAA01000004.1"/>
</dbReference>
<dbReference type="Gene3D" id="2.70.70.10">
    <property type="entry name" value="Glucose Permease (Domain IIA)"/>
    <property type="match status" value="1"/>
</dbReference>
<feature type="domain" description="M23ase beta-sheet core" evidence="2">
    <location>
        <begin position="132"/>
        <end position="226"/>
    </location>
</feature>
<sequence>MLTNNQILYISNDLKSKELSAGFRPEALDHICCMVERHLITGLQFREAYALALLDFGDQGFTELKQTSPIIQQKRKTMIQQLLTSSLAASIFCYVFNVSITDRPSMHPIAPETVITSSFGLRVDPISKTKKPHHGIDFKSPSGTPIKASGDGVILFAEPDGFYGNKVIIQHDKEYQSIYAHLGKIMVETGQTIKKGEIIGTVGNTGRTTAPHLHFEITQNGKHVDPAAYLLE</sequence>
<dbReference type="STRING" id="156994.SAMN04488028_104168"/>
<dbReference type="PANTHER" id="PTHR21666">
    <property type="entry name" value="PEPTIDASE-RELATED"/>
    <property type="match status" value="1"/>
</dbReference>
<accession>A0A1M6RGM2</accession>
<keyword evidence="4" id="KW-1185">Reference proteome</keyword>
<evidence type="ECO:0000313" key="3">
    <source>
        <dbReference type="EMBL" id="SHK31624.1"/>
    </source>
</evidence>
<proteinExistence type="predicted"/>
<dbReference type="CDD" id="cd12797">
    <property type="entry name" value="M23_peptidase"/>
    <property type="match status" value="1"/>
</dbReference>
<dbReference type="PANTHER" id="PTHR21666:SF289">
    <property type="entry name" value="L-ALA--D-GLU ENDOPEPTIDASE"/>
    <property type="match status" value="1"/>
</dbReference>
<dbReference type="EMBL" id="FRAA01000004">
    <property type="protein sequence ID" value="SHK31624.1"/>
    <property type="molecule type" value="Genomic_DNA"/>
</dbReference>
<dbReference type="InterPro" id="IPR050570">
    <property type="entry name" value="Cell_wall_metabolism_enzyme"/>
</dbReference>
<gene>
    <name evidence="3" type="ORF">SAMN04488028_104168</name>
</gene>